<dbReference type="GO" id="GO:0005655">
    <property type="term" value="C:nucleolar ribonuclease P complex"/>
    <property type="evidence" value="ECO:0007669"/>
    <property type="project" value="InterPro"/>
</dbReference>
<name>A0AAE0ZIJ2_9GAST</name>
<feature type="compositionally biased region" description="Basic and acidic residues" evidence="1">
    <location>
        <begin position="207"/>
        <end position="218"/>
    </location>
</feature>
<feature type="compositionally biased region" description="Polar residues" evidence="1">
    <location>
        <begin position="641"/>
        <end position="659"/>
    </location>
</feature>
<dbReference type="GO" id="GO:0000172">
    <property type="term" value="C:ribonuclease MRP complex"/>
    <property type="evidence" value="ECO:0007669"/>
    <property type="project" value="InterPro"/>
</dbReference>
<dbReference type="PANTHER" id="PTHR46948">
    <property type="entry name" value="RIBONUCLEASE P PROTEIN SUBUNIT P38"/>
    <property type="match status" value="1"/>
</dbReference>
<comment type="caution">
    <text evidence="2">The sequence shown here is derived from an EMBL/GenBank/DDBJ whole genome shotgun (WGS) entry which is preliminary data.</text>
</comment>
<feature type="region of interest" description="Disordered" evidence="1">
    <location>
        <begin position="185"/>
        <end position="220"/>
    </location>
</feature>
<dbReference type="InterPro" id="IPR042848">
    <property type="entry name" value="Rpp38"/>
</dbReference>
<feature type="compositionally biased region" description="Basic and acidic residues" evidence="1">
    <location>
        <begin position="579"/>
        <end position="588"/>
    </location>
</feature>
<gene>
    <name evidence="2" type="ORF">RRG08_048163</name>
</gene>
<dbReference type="GO" id="GO:0001650">
    <property type="term" value="C:fibrillar center"/>
    <property type="evidence" value="ECO:0007669"/>
    <property type="project" value="TreeGrafter"/>
</dbReference>
<feature type="compositionally biased region" description="Basic and acidic residues" evidence="1">
    <location>
        <begin position="660"/>
        <end position="670"/>
    </location>
</feature>
<evidence type="ECO:0008006" key="4">
    <source>
        <dbReference type="Google" id="ProtNLM"/>
    </source>
</evidence>
<proteinExistence type="predicted"/>
<dbReference type="Gene3D" id="3.30.1330.30">
    <property type="match status" value="1"/>
</dbReference>
<feature type="region of interest" description="Disordered" evidence="1">
    <location>
        <begin position="548"/>
        <end position="684"/>
    </location>
</feature>
<dbReference type="EMBL" id="JAWDGP010003874">
    <property type="protein sequence ID" value="KAK3769953.1"/>
    <property type="molecule type" value="Genomic_DNA"/>
</dbReference>
<dbReference type="GO" id="GO:0033204">
    <property type="term" value="F:ribonuclease P RNA binding"/>
    <property type="evidence" value="ECO:0007669"/>
    <property type="project" value="TreeGrafter"/>
</dbReference>
<sequence>MAAPLVPKCKANANLNALVTKEKSTKPTQKHVLCTGVISWPRPSKTVEETILSKLSKILKDAPNIFQSKKSMENDKDKSEKERIRSQLQIGTSSVLRALEQDNLQCVLVSGKATPALTVDHVISIGKDKHCPLLCLDDLSATVAAALESKSFPLCIGFRKLEEGQQSDFSEVISLVKEHTHTSRRSDVSNFSSVKNGSSQQVSLQSDKSHSSSKDVGKQRTIGINSDDEIEILSEIKRVFSSALNEAAVINEKAKKKKKKQNGKKNVKAPFDQYLHSQFEAGKRTVLGAVERDRLELVLVSQEVQEVFSLATFSLMQPRKWPPVIVLPGLTSTLRAITSGACSISFLGIKKLKLLSPDSKQDFKKVIELCSRSLKHMVKPEKNSEILNTEILTTDSVFLEKEFGNFSNDDTEGEKKKSDKEKELEKEEEDYSYLYTLKKDSRDLLEHRAEWKDDFEKVKRDASFSSDFISLSASVSEISKKAKNTSFMKKKKTASTPQSYANIKASSESLGLEKTSDSTQHIKTKESSDFLSLTTANITSSVCITSQTQPVIQSPGEKKQSTTSYDFISFSSSGTNSKEAGEKQDKVPTETCGIADVQSKDEKVNNADAANTTKTSEDGIFASQTSTNPLFLLDRSGNGAGKTSQTPLPSLTSGQSLNPETKKVSMKQDEILGTGDLKPSRDKKELDIISLDAAARTKHKTKALKRKLDQEEGFISFKYTEANIKTLVSNPSKKRKKKKNK</sequence>
<evidence type="ECO:0000313" key="2">
    <source>
        <dbReference type="EMBL" id="KAK3769953.1"/>
    </source>
</evidence>
<evidence type="ECO:0000256" key="1">
    <source>
        <dbReference type="SAM" id="MobiDB-lite"/>
    </source>
</evidence>
<organism evidence="2 3">
    <name type="scientific">Elysia crispata</name>
    <name type="common">lettuce slug</name>
    <dbReference type="NCBI Taxonomy" id="231223"/>
    <lineage>
        <taxon>Eukaryota</taxon>
        <taxon>Metazoa</taxon>
        <taxon>Spiralia</taxon>
        <taxon>Lophotrochozoa</taxon>
        <taxon>Mollusca</taxon>
        <taxon>Gastropoda</taxon>
        <taxon>Heterobranchia</taxon>
        <taxon>Euthyneura</taxon>
        <taxon>Panpulmonata</taxon>
        <taxon>Sacoglossa</taxon>
        <taxon>Placobranchoidea</taxon>
        <taxon>Plakobranchidae</taxon>
        <taxon>Elysia</taxon>
    </lineage>
</organism>
<dbReference type="InterPro" id="IPR029064">
    <property type="entry name" value="Ribosomal_eL30-like_sf"/>
</dbReference>
<reference evidence="2" key="1">
    <citation type="journal article" date="2023" name="G3 (Bethesda)">
        <title>A reference genome for the long-term kleptoplast-retaining sea slug Elysia crispata morphotype clarki.</title>
        <authorList>
            <person name="Eastman K.E."/>
            <person name="Pendleton A.L."/>
            <person name="Shaikh M.A."/>
            <person name="Suttiyut T."/>
            <person name="Ogas R."/>
            <person name="Tomko P."/>
            <person name="Gavelis G."/>
            <person name="Widhalm J.R."/>
            <person name="Wisecaver J.H."/>
        </authorList>
    </citation>
    <scope>NUCLEOTIDE SEQUENCE</scope>
    <source>
        <strain evidence="2">ECLA1</strain>
    </source>
</reference>
<dbReference type="GO" id="GO:0004526">
    <property type="term" value="F:ribonuclease P activity"/>
    <property type="evidence" value="ECO:0007669"/>
    <property type="project" value="TreeGrafter"/>
</dbReference>
<keyword evidence="3" id="KW-1185">Reference proteome</keyword>
<dbReference type="AlphaFoldDB" id="A0AAE0ZIJ2"/>
<feature type="compositionally biased region" description="Polar residues" evidence="1">
    <location>
        <begin position="188"/>
        <end position="200"/>
    </location>
</feature>
<feature type="compositionally biased region" description="Polar residues" evidence="1">
    <location>
        <begin position="561"/>
        <end position="578"/>
    </location>
</feature>
<dbReference type="PANTHER" id="PTHR46948:SF1">
    <property type="entry name" value="RIBONUCLEASE P PROTEIN SUBUNIT P38"/>
    <property type="match status" value="1"/>
</dbReference>
<accession>A0AAE0ZIJ2</accession>
<evidence type="ECO:0000313" key="3">
    <source>
        <dbReference type="Proteomes" id="UP001283361"/>
    </source>
</evidence>
<protein>
    <recommendedName>
        <fullName evidence="4">Ribosomal protein L7Ae/L30e/S12e/Gadd45 domain-containing protein</fullName>
    </recommendedName>
</protein>
<dbReference type="SUPFAM" id="SSF55315">
    <property type="entry name" value="L30e-like"/>
    <property type="match status" value="1"/>
</dbReference>
<dbReference type="Proteomes" id="UP001283361">
    <property type="component" value="Unassembled WGS sequence"/>
</dbReference>
<dbReference type="GO" id="GO:0001682">
    <property type="term" value="P:tRNA 5'-leader removal"/>
    <property type="evidence" value="ECO:0007669"/>
    <property type="project" value="InterPro"/>
</dbReference>